<dbReference type="EMBL" id="ASWL01000005">
    <property type="protein sequence ID" value="EOU19874.1"/>
    <property type="molecule type" value="Genomic_DNA"/>
</dbReference>
<reference evidence="2 4" key="2">
    <citation type="submission" date="2013-03" db="EMBL/GenBank/DDBJ databases">
        <title>The Genome Sequence of Enterococcus avium ATCC_14025 (PacBio/Illumina hybrid assembly).</title>
        <authorList>
            <consortium name="The Broad Institute Genomics Platform"/>
            <consortium name="The Broad Institute Genome Sequencing Center for Infectious Disease"/>
            <person name="Earl A."/>
            <person name="Russ C."/>
            <person name="Gilmore M."/>
            <person name="Surin D."/>
            <person name="Walker B."/>
            <person name="Young S."/>
            <person name="Zeng Q."/>
            <person name="Gargeya S."/>
            <person name="Fitzgerald M."/>
            <person name="Haas B."/>
            <person name="Abouelleil A."/>
            <person name="Allen A.W."/>
            <person name="Alvarado L."/>
            <person name="Arachchi H.M."/>
            <person name="Berlin A.M."/>
            <person name="Chapman S.B."/>
            <person name="Gainer-Dewar J."/>
            <person name="Goldberg J."/>
            <person name="Griggs A."/>
            <person name="Gujja S."/>
            <person name="Hansen M."/>
            <person name="Howarth C."/>
            <person name="Imamovic A."/>
            <person name="Ireland A."/>
            <person name="Larimer J."/>
            <person name="McCowan C."/>
            <person name="Murphy C."/>
            <person name="Pearson M."/>
            <person name="Poon T.W."/>
            <person name="Priest M."/>
            <person name="Roberts A."/>
            <person name="Saif S."/>
            <person name="Shea T."/>
            <person name="Sisk P."/>
            <person name="Sykes S."/>
            <person name="Wortman J."/>
            <person name="Nusbaum C."/>
            <person name="Birren B."/>
        </authorList>
    </citation>
    <scope>NUCLEOTIDE SEQUENCE [LARGE SCALE GENOMIC DNA]</scope>
    <source>
        <strain evidence="2 4">ATCC 14025</strain>
    </source>
</reference>
<sequence length="32" mass="3764">MTLEQLIHQHLDELSDLDKDILQFMLANPDKV</sequence>
<dbReference type="AlphaFoldDB" id="A0AAV3IY96"/>
<evidence type="ECO:0000313" key="1">
    <source>
        <dbReference type="EMBL" id="EOT39362.1"/>
    </source>
</evidence>
<reference evidence="1 3" key="1">
    <citation type="submission" date="2013-03" db="EMBL/GenBank/DDBJ databases">
        <title>The Genome Sequence of Enterococcus avium ATCC_14025 (Illumina only assembly).</title>
        <authorList>
            <consortium name="The Broad Institute Genomics Platform"/>
            <consortium name="The Broad Institute Genome Sequencing Center for Infectious Disease"/>
            <person name="Earl A."/>
            <person name="Russ C."/>
            <person name="Gilmore M."/>
            <person name="Surin D."/>
            <person name="Walker B."/>
            <person name="Young S."/>
            <person name="Zeng Q."/>
            <person name="Gargeya S."/>
            <person name="Fitzgerald M."/>
            <person name="Haas B."/>
            <person name="Abouelleil A."/>
            <person name="Allen A.W."/>
            <person name="Alvarado L."/>
            <person name="Arachchi H.M."/>
            <person name="Berlin A.M."/>
            <person name="Chapman S.B."/>
            <person name="Gainer-Dewar J."/>
            <person name="Goldberg J."/>
            <person name="Griggs A."/>
            <person name="Gujja S."/>
            <person name="Hansen M."/>
            <person name="Howarth C."/>
            <person name="Imamovic A."/>
            <person name="Ireland A."/>
            <person name="Larimer J."/>
            <person name="McCowan C."/>
            <person name="Murphy C."/>
            <person name="Pearson M."/>
            <person name="Poon T.W."/>
            <person name="Priest M."/>
            <person name="Roberts A."/>
            <person name="Saif S."/>
            <person name="Shea T."/>
            <person name="Sisk P."/>
            <person name="Sykes S."/>
            <person name="Wortman J."/>
            <person name="Nusbaum C."/>
            <person name="Birren B."/>
        </authorList>
    </citation>
    <scope>NUCLEOTIDE SEQUENCE [LARGE SCALE GENOMIC DNA]</scope>
    <source>
        <strain evidence="1 3">ATCC 14025</strain>
    </source>
</reference>
<proteinExistence type="predicted"/>
<comment type="caution">
    <text evidence="2">The sequence shown here is derived from an EMBL/GenBank/DDBJ whole genome shotgun (WGS) entry which is preliminary data.</text>
</comment>
<keyword evidence="3" id="KW-1185">Reference proteome</keyword>
<evidence type="ECO:0000313" key="4">
    <source>
        <dbReference type="Proteomes" id="UP000014107"/>
    </source>
</evidence>
<evidence type="ECO:0000313" key="3">
    <source>
        <dbReference type="Proteomes" id="UP000014104"/>
    </source>
</evidence>
<evidence type="ECO:0000313" key="2">
    <source>
        <dbReference type="EMBL" id="EOU19874.1"/>
    </source>
</evidence>
<gene>
    <name evidence="2" type="ORF">I570_03156</name>
    <name evidence="1" type="ORF">OMU_04096</name>
</gene>
<organism evidence="2 4">
    <name type="scientific">Enterococcus avium ATCC 14025</name>
    <dbReference type="NCBI Taxonomy" id="1140002"/>
    <lineage>
        <taxon>Bacteria</taxon>
        <taxon>Bacillati</taxon>
        <taxon>Bacillota</taxon>
        <taxon>Bacilli</taxon>
        <taxon>Lactobacillales</taxon>
        <taxon>Enterococcaceae</taxon>
        <taxon>Enterococcus</taxon>
    </lineage>
</organism>
<dbReference type="Proteomes" id="UP000014107">
    <property type="component" value="Unassembled WGS sequence"/>
</dbReference>
<protein>
    <submittedName>
        <fullName evidence="2">Uncharacterized protein</fullName>
    </submittedName>
</protein>
<dbReference type="EMBL" id="AHYV01000044">
    <property type="protein sequence ID" value="EOT39362.1"/>
    <property type="molecule type" value="Genomic_DNA"/>
</dbReference>
<dbReference type="Proteomes" id="UP000014104">
    <property type="component" value="Unassembled WGS sequence"/>
</dbReference>
<name>A0AAV3IY96_ENTAV</name>
<accession>A0AAV3IY96</accession>